<proteinExistence type="predicted"/>
<name>A0A655WJW5_VIBCL</name>
<accession>A0A655WJW5</accession>
<organism evidence="2 3">
    <name type="scientific">Vibrio cholerae</name>
    <dbReference type="NCBI Taxonomy" id="666"/>
    <lineage>
        <taxon>Bacteria</taxon>
        <taxon>Pseudomonadati</taxon>
        <taxon>Pseudomonadota</taxon>
        <taxon>Gammaproteobacteria</taxon>
        <taxon>Vibrionales</taxon>
        <taxon>Vibrionaceae</taxon>
        <taxon>Vibrio</taxon>
    </lineage>
</organism>
<feature type="transmembrane region" description="Helical" evidence="1">
    <location>
        <begin position="74"/>
        <end position="95"/>
    </location>
</feature>
<keyword evidence="1" id="KW-1133">Transmembrane helix</keyword>
<dbReference type="EMBL" id="CWQJ01000006">
    <property type="protein sequence ID" value="CSB91089.1"/>
    <property type="molecule type" value="Genomic_DNA"/>
</dbReference>
<evidence type="ECO:0000313" key="3">
    <source>
        <dbReference type="Proteomes" id="UP000046067"/>
    </source>
</evidence>
<feature type="transmembrane region" description="Helical" evidence="1">
    <location>
        <begin position="107"/>
        <end position="128"/>
    </location>
</feature>
<keyword evidence="1" id="KW-0812">Transmembrane</keyword>
<reference evidence="2 3" key="1">
    <citation type="submission" date="2015-07" db="EMBL/GenBank/DDBJ databases">
        <authorList>
            <consortium name="Pathogen Informatics"/>
        </authorList>
    </citation>
    <scope>NUCLEOTIDE SEQUENCE [LARGE SCALE GENOMIC DNA]</scope>
    <source>
        <strain evidence="2 3">A325</strain>
    </source>
</reference>
<dbReference type="Proteomes" id="UP000046067">
    <property type="component" value="Unassembled WGS sequence"/>
</dbReference>
<evidence type="ECO:0000313" key="2">
    <source>
        <dbReference type="EMBL" id="CSB91089.1"/>
    </source>
</evidence>
<keyword evidence="1" id="KW-0472">Membrane</keyword>
<protein>
    <submittedName>
        <fullName evidence="2">Uncharacterized protein</fullName>
    </submittedName>
</protein>
<evidence type="ECO:0000256" key="1">
    <source>
        <dbReference type="SAM" id="Phobius"/>
    </source>
</evidence>
<gene>
    <name evidence="2" type="ORF">ERS013201_01298</name>
</gene>
<feature type="transmembrane region" description="Helical" evidence="1">
    <location>
        <begin position="43"/>
        <end position="62"/>
    </location>
</feature>
<dbReference type="AlphaFoldDB" id="A0A655WJW5"/>
<sequence length="131" mass="14909">MRTKSAQIRGESKSLKRPSKVCLFSSQRGTWQKNDKGARKLHLFNRILFQLKAVVWYTFISLSIGQELVGMPRFIQILQIIIAVVIGAVVGYDLILNGISIFNDKYVTITCGLFVLLEIALFVIYKLIEED</sequence>